<dbReference type="InterPro" id="IPR001029">
    <property type="entry name" value="Flagellin_N"/>
</dbReference>
<dbReference type="Pfam" id="PF00700">
    <property type="entry name" value="Flagellin_C"/>
    <property type="match status" value="1"/>
</dbReference>
<evidence type="ECO:0000259" key="6">
    <source>
        <dbReference type="Pfam" id="PF00700"/>
    </source>
</evidence>
<dbReference type="Pfam" id="PF00669">
    <property type="entry name" value="Flagellin_N"/>
    <property type="match status" value="1"/>
</dbReference>
<dbReference type="AlphaFoldDB" id="A0A5D6WUU7"/>
<dbReference type="GO" id="GO:0009288">
    <property type="term" value="C:bacterial-type flagellum"/>
    <property type="evidence" value="ECO:0007669"/>
    <property type="project" value="UniProtKB-SubCell"/>
</dbReference>
<evidence type="ECO:0000256" key="3">
    <source>
        <dbReference type="ARBA" id="ARBA00023143"/>
    </source>
</evidence>
<dbReference type="InterPro" id="IPR046358">
    <property type="entry name" value="Flagellin_C"/>
</dbReference>
<evidence type="ECO:0000256" key="1">
    <source>
        <dbReference type="ARBA" id="ARBA00005709"/>
    </source>
</evidence>
<keyword evidence="3 4" id="KW-0975">Bacterial flagellum</keyword>
<comment type="function">
    <text evidence="4">Flagellin is the subunit protein which polymerizes to form the filaments of bacterial flagella.</text>
</comment>
<proteinExistence type="inferred from homology"/>
<evidence type="ECO:0000313" key="7">
    <source>
        <dbReference type="EMBL" id="TYZ31045.1"/>
    </source>
</evidence>
<dbReference type="Gene3D" id="1.20.1330.10">
    <property type="entry name" value="f41 fragment of flagellin, N-terminal domain"/>
    <property type="match status" value="2"/>
</dbReference>
<name>A0A5D6WUU7_9FIRM</name>
<comment type="subcellular location">
    <subcellularLocation>
        <location evidence="4">Secreted</location>
    </subcellularLocation>
    <subcellularLocation>
        <location evidence="4">Bacterial flagellum</location>
    </subcellularLocation>
</comment>
<dbReference type="GO" id="GO:0005198">
    <property type="term" value="F:structural molecule activity"/>
    <property type="evidence" value="ECO:0007669"/>
    <property type="project" value="UniProtKB-UniRule"/>
</dbReference>
<organism evidence="7 8">
    <name type="scientific">Selenomonas caprae</name>
    <dbReference type="NCBI Taxonomy" id="2606905"/>
    <lineage>
        <taxon>Bacteria</taxon>
        <taxon>Bacillati</taxon>
        <taxon>Bacillota</taxon>
        <taxon>Negativicutes</taxon>
        <taxon>Selenomonadales</taxon>
        <taxon>Selenomonadaceae</taxon>
        <taxon>Selenomonas</taxon>
    </lineage>
</organism>
<comment type="caution">
    <text evidence="7">The sequence shown here is derived from an EMBL/GenBank/DDBJ whole genome shotgun (WGS) entry which is preliminary data.</text>
</comment>
<accession>A0A5D6WUU7</accession>
<gene>
    <name evidence="7" type="ORF">FZ041_00575</name>
</gene>
<dbReference type="PANTHER" id="PTHR42792">
    <property type="entry name" value="FLAGELLIN"/>
    <property type="match status" value="1"/>
</dbReference>
<sequence>MAMTVLNNAATMLTLGTLNKNASSLGKQLRKVATGTKINSAGDGASEYSISERMRVRIRALEQDAANVQTGRSMLNVAAGAIQEQLEIMKNIKAKVLDANNDTNTDIDRLTIQKEISQGFEQVHDIAYETNYNGKMLLVGDKKVDEIYTWRVLDKPETVPGSDTLNLIADQYSSLDNKTGPFATLPFYSTSAVSAEPILGAATQVNLAGGTKGHYNDPQESTPASFLMDFSGYTKSTAEGVGFRTTRGYTTAYDTYYVLTSDPTKNHRHGDTTRENVVEIDISGANTGAEIAAKVAAAIRNNGETVGDTSVNGSKVTITTSYRGSAANDVTVKGWSQPAATVDKSLGGGASAKNGRSSAMVTGLGSGNATGIAPTAGRYIDPTYKEVYDSATDITSRVIDVPGHYEGGAGGTKAKLEYNIGSAVVGSGLAIKGANGGTAYVRFVEGHDIKRDSTGVYEIGKNADISNEMLYVWDTYNAKNNVSSYVQLSLSGGKLTLTSVNEGGSINVSDGFSSEPSAAAIPNRTVQVNFSEVKEYKGTVTQATGGVDRGNYVWGDTASYDIDLSAYDVTDNDKLEKFIGSLKGKAIKTPQSDVEFVDTKVSTSLDAMAHMPGVAVVDLNALRSAVSGGTTIADAFINLMKNKSGYSVPGAGAKILRVTATPYSEERGNSQTISISKGNMSAYTIDFKSYAESNGLSLPDALDGKGFRVYCATCADQWFNFQFKAKDDPSDIDRPASGQSGADLKTTIIDISGVTDVKSLVQAIYDQGGNAMEHIMNGHSHLLHFAADPEAGTLTVYDQRMFDLRERAWQYPYLQEQGAKLADGILDDVQKATRGIMVRDLIIHHTDKASMNIHVQIPQTSMDHLFNYIPGVASYKDYNVLTQANREKLLGNQGGRRSLDGTRMVKNDEPGLLDRAIEYLLDASTLVGAQTSRLGMTYDNIIAQQEGTIASESTIRDANMAKEMTEYTKYNVLTQSAQSMLAQANQNNSSVLSLLQA</sequence>
<keyword evidence="8" id="KW-1185">Reference proteome</keyword>
<dbReference type="EMBL" id="VTOZ01000001">
    <property type="protein sequence ID" value="TYZ31045.1"/>
    <property type="molecule type" value="Genomic_DNA"/>
</dbReference>
<dbReference type="PRINTS" id="PR00207">
    <property type="entry name" value="FLAGELLIN"/>
</dbReference>
<feature type="domain" description="Flagellin N-terminal" evidence="5">
    <location>
        <begin position="6"/>
        <end position="141"/>
    </location>
</feature>
<dbReference type="SUPFAM" id="SSF64518">
    <property type="entry name" value="Phase 1 flagellin"/>
    <property type="match status" value="1"/>
</dbReference>
<dbReference type="GO" id="GO:0005576">
    <property type="term" value="C:extracellular region"/>
    <property type="evidence" value="ECO:0007669"/>
    <property type="project" value="UniProtKB-SubCell"/>
</dbReference>
<feature type="domain" description="Flagellin C-terminal" evidence="6">
    <location>
        <begin position="913"/>
        <end position="995"/>
    </location>
</feature>
<comment type="similarity">
    <text evidence="1 4">Belongs to the bacterial flagellin family.</text>
</comment>
<keyword evidence="4" id="KW-0964">Secreted</keyword>
<evidence type="ECO:0000256" key="4">
    <source>
        <dbReference type="RuleBase" id="RU362073"/>
    </source>
</evidence>
<dbReference type="Proteomes" id="UP000322783">
    <property type="component" value="Unassembled WGS sequence"/>
</dbReference>
<protein>
    <recommendedName>
        <fullName evidence="2 4">Flagellin</fullName>
    </recommendedName>
</protein>
<evidence type="ECO:0000256" key="2">
    <source>
        <dbReference type="ARBA" id="ARBA00020110"/>
    </source>
</evidence>
<reference evidence="7 8" key="1">
    <citation type="submission" date="2019-08" db="EMBL/GenBank/DDBJ databases">
        <title>Selenomonas sp. mPRGC5 and Selenomonas sp. mPRGC8 isolated from ruminal fluid of dairy goat (Capra hircus).</title>
        <authorList>
            <person name="Poothong S."/>
            <person name="Nuengjamnong C."/>
            <person name="Tanasupawat S."/>
        </authorList>
    </citation>
    <scope>NUCLEOTIDE SEQUENCE [LARGE SCALE GENOMIC DNA]</scope>
    <source>
        <strain evidence="8">mPRGC8</strain>
    </source>
</reference>
<dbReference type="InterPro" id="IPR001492">
    <property type="entry name" value="Flagellin"/>
</dbReference>
<evidence type="ECO:0000313" key="8">
    <source>
        <dbReference type="Proteomes" id="UP000322783"/>
    </source>
</evidence>
<dbReference type="PANTHER" id="PTHR42792:SF2">
    <property type="entry name" value="FLAGELLIN"/>
    <property type="match status" value="1"/>
</dbReference>
<evidence type="ECO:0000259" key="5">
    <source>
        <dbReference type="Pfam" id="PF00669"/>
    </source>
</evidence>